<evidence type="ECO:0000313" key="4">
    <source>
        <dbReference type="Proteomes" id="UP000076727"/>
    </source>
</evidence>
<dbReference type="AlphaFoldDB" id="A0A165P943"/>
<dbReference type="InterPro" id="IPR045340">
    <property type="entry name" value="DUF6533"/>
</dbReference>
<accession>A0A165P943</accession>
<feature type="domain" description="DUF6533" evidence="2">
    <location>
        <begin position="31"/>
        <end position="74"/>
    </location>
</feature>
<evidence type="ECO:0000256" key="1">
    <source>
        <dbReference type="SAM" id="Phobius"/>
    </source>
</evidence>
<evidence type="ECO:0000313" key="3">
    <source>
        <dbReference type="EMBL" id="KZT67916.1"/>
    </source>
</evidence>
<name>A0A165P943_9APHY</name>
<sequence length="207" mass="23799">MNQLLRTMVSQPPIVWVFEIPSYELEFVQTYLVVALLTLISYDSFLTLDEEIRLFWSRLRQLPRAASCLFILIRGYQLAYVVFYLAPSFAATSSLPYLDAILTFALPITGMTLTAGMLDIYIASRVCAIACDLVVIATTWWATHRAVKSRLLSNRKEYTLSWYLMRDGTLYFVPMLVLNLIDISVFFYGEPDILTRTILYPFVQTIS</sequence>
<keyword evidence="4" id="KW-1185">Reference proteome</keyword>
<proteinExistence type="predicted"/>
<dbReference type="Proteomes" id="UP000076727">
    <property type="component" value="Unassembled WGS sequence"/>
</dbReference>
<organism evidence="3 4">
    <name type="scientific">Daedalea quercina L-15889</name>
    <dbReference type="NCBI Taxonomy" id="1314783"/>
    <lineage>
        <taxon>Eukaryota</taxon>
        <taxon>Fungi</taxon>
        <taxon>Dikarya</taxon>
        <taxon>Basidiomycota</taxon>
        <taxon>Agaricomycotina</taxon>
        <taxon>Agaricomycetes</taxon>
        <taxon>Polyporales</taxon>
        <taxon>Fomitopsis</taxon>
    </lineage>
</organism>
<keyword evidence="1" id="KW-0812">Transmembrane</keyword>
<dbReference type="OrthoDB" id="2804213at2759"/>
<dbReference type="Pfam" id="PF20151">
    <property type="entry name" value="DUF6533"/>
    <property type="match status" value="1"/>
</dbReference>
<feature type="transmembrane region" description="Helical" evidence="1">
    <location>
        <begin position="97"/>
        <end position="115"/>
    </location>
</feature>
<keyword evidence="1" id="KW-0472">Membrane</keyword>
<feature type="transmembrane region" description="Helical" evidence="1">
    <location>
        <begin position="69"/>
        <end position="91"/>
    </location>
</feature>
<reference evidence="3 4" key="1">
    <citation type="journal article" date="2016" name="Mol. Biol. Evol.">
        <title>Comparative Genomics of Early-Diverging Mushroom-Forming Fungi Provides Insights into the Origins of Lignocellulose Decay Capabilities.</title>
        <authorList>
            <person name="Nagy L.G."/>
            <person name="Riley R."/>
            <person name="Tritt A."/>
            <person name="Adam C."/>
            <person name="Daum C."/>
            <person name="Floudas D."/>
            <person name="Sun H."/>
            <person name="Yadav J.S."/>
            <person name="Pangilinan J."/>
            <person name="Larsson K.H."/>
            <person name="Matsuura K."/>
            <person name="Barry K."/>
            <person name="Labutti K."/>
            <person name="Kuo R."/>
            <person name="Ohm R.A."/>
            <person name="Bhattacharya S.S."/>
            <person name="Shirouzu T."/>
            <person name="Yoshinaga Y."/>
            <person name="Martin F.M."/>
            <person name="Grigoriev I.V."/>
            <person name="Hibbett D.S."/>
        </authorList>
    </citation>
    <scope>NUCLEOTIDE SEQUENCE [LARGE SCALE GENOMIC DNA]</scope>
    <source>
        <strain evidence="3 4">L-15889</strain>
    </source>
</reference>
<gene>
    <name evidence="3" type="ORF">DAEQUDRAFT_365447</name>
</gene>
<dbReference type="EMBL" id="KV429071">
    <property type="protein sequence ID" value="KZT67916.1"/>
    <property type="molecule type" value="Genomic_DNA"/>
</dbReference>
<protein>
    <recommendedName>
        <fullName evidence="2">DUF6533 domain-containing protein</fullName>
    </recommendedName>
</protein>
<evidence type="ECO:0000259" key="2">
    <source>
        <dbReference type="Pfam" id="PF20151"/>
    </source>
</evidence>
<keyword evidence="1" id="KW-1133">Transmembrane helix</keyword>
<feature type="transmembrane region" description="Helical" evidence="1">
    <location>
        <begin position="170"/>
        <end position="189"/>
    </location>
</feature>